<keyword evidence="2" id="KW-0274">FAD</keyword>
<dbReference type="InterPro" id="IPR005107">
    <property type="entry name" value="CO_DH_flav_C"/>
</dbReference>
<protein>
    <submittedName>
        <fullName evidence="5">Carbon-monoxide dehydrogenase medium subunit</fullName>
        <ecNumber evidence="5">1.2.7.4</ecNumber>
    </submittedName>
</protein>
<dbReference type="InterPro" id="IPR016167">
    <property type="entry name" value="FAD-bd_PCMH_sub1"/>
</dbReference>
<dbReference type="InterPro" id="IPR036683">
    <property type="entry name" value="CO_DH_flav_C_dom_sf"/>
</dbReference>
<organism evidence="5 6">
    <name type="scientific">Polymorphobacter multimanifer</name>
    <dbReference type="NCBI Taxonomy" id="1070431"/>
    <lineage>
        <taxon>Bacteria</taxon>
        <taxon>Pseudomonadati</taxon>
        <taxon>Pseudomonadota</taxon>
        <taxon>Alphaproteobacteria</taxon>
        <taxon>Sphingomonadales</taxon>
        <taxon>Sphingosinicellaceae</taxon>
        <taxon>Polymorphobacter</taxon>
    </lineage>
</organism>
<dbReference type="Proteomes" id="UP000538147">
    <property type="component" value="Unassembled WGS sequence"/>
</dbReference>
<dbReference type="InterPro" id="IPR002346">
    <property type="entry name" value="Mopterin_DH_FAD-bd"/>
</dbReference>
<dbReference type="Gene3D" id="3.30.43.10">
    <property type="entry name" value="Uridine Diphospho-n-acetylenolpyruvylglucosamine Reductase, domain 2"/>
    <property type="match status" value="1"/>
</dbReference>
<name>A0A841L7Y2_9SPHN</name>
<dbReference type="Pfam" id="PF00941">
    <property type="entry name" value="FAD_binding_5"/>
    <property type="match status" value="1"/>
</dbReference>
<dbReference type="InterPro" id="IPR036318">
    <property type="entry name" value="FAD-bd_PCMH-like_sf"/>
</dbReference>
<dbReference type="SUPFAM" id="SSF56176">
    <property type="entry name" value="FAD-binding/transporter-associated domain-like"/>
    <property type="match status" value="1"/>
</dbReference>
<evidence type="ECO:0000313" key="5">
    <source>
        <dbReference type="EMBL" id="MBB6228674.1"/>
    </source>
</evidence>
<dbReference type="InterPro" id="IPR016169">
    <property type="entry name" value="FAD-bd_PCMH_sub2"/>
</dbReference>
<keyword evidence="3 5" id="KW-0560">Oxidoreductase</keyword>
<sequence>MRDFALSRPTTLAEAAAAFASGGEAAYLAGGHTLLPAMKSRLRMPDTLIDLSALPGITGVHHEADRLWIGALTTHAAVADDATVQSTIPGLARAALLIGDPMVRNRGTIGGVLANNDPAADYPAMAVAMDAVIETDRASHSADDYFQGMFATALEDGEIITRIGFRIPERAAYAKFRHPASRYAIVGVFVARFADGEVRVGIIGAGPGVFRWPQAEAALKNDFSPAAIKGLVLDSADLNTDIHAGPEYRAHLCGVMLANAVGEA</sequence>
<dbReference type="InterPro" id="IPR016166">
    <property type="entry name" value="FAD-bd_PCMH"/>
</dbReference>
<keyword evidence="1" id="KW-0285">Flavoprotein</keyword>
<evidence type="ECO:0000259" key="4">
    <source>
        <dbReference type="PROSITE" id="PS51387"/>
    </source>
</evidence>
<dbReference type="PANTHER" id="PTHR42659:SF2">
    <property type="entry name" value="XANTHINE DEHYDROGENASE SUBUNIT C-RELATED"/>
    <property type="match status" value="1"/>
</dbReference>
<dbReference type="RefSeq" id="WP_184201449.1">
    <property type="nucleotide sequence ID" value="NZ_JACIIV010000022.1"/>
</dbReference>
<keyword evidence="6" id="KW-1185">Reference proteome</keyword>
<evidence type="ECO:0000256" key="2">
    <source>
        <dbReference type="ARBA" id="ARBA00022827"/>
    </source>
</evidence>
<dbReference type="SMART" id="SM01092">
    <property type="entry name" value="CO_deh_flav_C"/>
    <property type="match status" value="1"/>
</dbReference>
<dbReference type="PANTHER" id="PTHR42659">
    <property type="entry name" value="XANTHINE DEHYDROGENASE SUBUNIT C-RELATED"/>
    <property type="match status" value="1"/>
</dbReference>
<dbReference type="AlphaFoldDB" id="A0A841L7Y2"/>
<evidence type="ECO:0000313" key="6">
    <source>
        <dbReference type="Proteomes" id="UP000538147"/>
    </source>
</evidence>
<dbReference type="Gene3D" id="3.30.465.10">
    <property type="match status" value="1"/>
</dbReference>
<gene>
    <name evidence="5" type="ORF">FHS79_002864</name>
</gene>
<dbReference type="Gene3D" id="3.30.390.50">
    <property type="entry name" value="CO dehydrogenase flavoprotein, C-terminal domain"/>
    <property type="match status" value="1"/>
</dbReference>
<accession>A0A841L7Y2</accession>
<dbReference type="PROSITE" id="PS51387">
    <property type="entry name" value="FAD_PCMH"/>
    <property type="match status" value="1"/>
</dbReference>
<proteinExistence type="predicted"/>
<dbReference type="EC" id="1.2.7.4" evidence="5"/>
<evidence type="ECO:0000256" key="1">
    <source>
        <dbReference type="ARBA" id="ARBA00022630"/>
    </source>
</evidence>
<dbReference type="InterPro" id="IPR051312">
    <property type="entry name" value="Diverse_Substr_Oxidored"/>
</dbReference>
<dbReference type="SUPFAM" id="SSF55447">
    <property type="entry name" value="CO dehydrogenase flavoprotein C-terminal domain-like"/>
    <property type="match status" value="1"/>
</dbReference>
<evidence type="ECO:0000256" key="3">
    <source>
        <dbReference type="ARBA" id="ARBA00023002"/>
    </source>
</evidence>
<dbReference type="EMBL" id="JACIIV010000022">
    <property type="protein sequence ID" value="MBB6228674.1"/>
    <property type="molecule type" value="Genomic_DNA"/>
</dbReference>
<dbReference type="GO" id="GO:0071949">
    <property type="term" value="F:FAD binding"/>
    <property type="evidence" value="ECO:0007669"/>
    <property type="project" value="InterPro"/>
</dbReference>
<feature type="domain" description="FAD-binding PCMH-type" evidence="4">
    <location>
        <begin position="1"/>
        <end position="170"/>
    </location>
</feature>
<dbReference type="GO" id="GO:0043885">
    <property type="term" value="F:anaerobic carbon-monoxide dehydrogenase activity"/>
    <property type="evidence" value="ECO:0007669"/>
    <property type="project" value="UniProtKB-EC"/>
</dbReference>
<reference evidence="5 6" key="1">
    <citation type="submission" date="2020-08" db="EMBL/GenBank/DDBJ databases">
        <title>Genomic Encyclopedia of Type Strains, Phase IV (KMG-IV): sequencing the most valuable type-strain genomes for metagenomic binning, comparative biology and taxonomic classification.</title>
        <authorList>
            <person name="Goeker M."/>
        </authorList>
    </citation>
    <scope>NUCLEOTIDE SEQUENCE [LARGE SCALE GENOMIC DNA]</scope>
    <source>
        <strain evidence="5 6">DSM 102189</strain>
    </source>
</reference>
<comment type="caution">
    <text evidence="5">The sequence shown here is derived from an EMBL/GenBank/DDBJ whole genome shotgun (WGS) entry which is preliminary data.</text>
</comment>